<evidence type="ECO:0000313" key="3">
    <source>
        <dbReference type="Proteomes" id="UP000015104"/>
    </source>
</evidence>
<dbReference type="PANTHER" id="PTHR38926:SF5">
    <property type="entry name" value="F-BOX AND LEUCINE-RICH REPEAT PROTEIN 6"/>
    <property type="match status" value="1"/>
</dbReference>
<dbReference type="InterPro" id="IPR001810">
    <property type="entry name" value="F-box_dom"/>
</dbReference>
<dbReference type="InterPro" id="IPR032675">
    <property type="entry name" value="LRR_dom_sf"/>
</dbReference>
<dbReference type="SMART" id="SM00256">
    <property type="entry name" value="FBOX"/>
    <property type="match status" value="1"/>
</dbReference>
<reference evidence="2" key="2">
    <citation type="submission" date="2015-06" db="UniProtKB">
        <authorList>
            <consortium name="EnsemblMetazoa"/>
        </authorList>
    </citation>
    <scope>IDENTIFICATION</scope>
</reference>
<dbReference type="Pfam" id="PF12937">
    <property type="entry name" value="F-box-like"/>
    <property type="match status" value="1"/>
</dbReference>
<dbReference type="PROSITE" id="PS50181">
    <property type="entry name" value="FBOX"/>
    <property type="match status" value="1"/>
</dbReference>
<name>T1KIP8_TETUR</name>
<dbReference type="Gene3D" id="1.20.1280.50">
    <property type="match status" value="1"/>
</dbReference>
<dbReference type="AlphaFoldDB" id="T1KIP8"/>
<keyword evidence="3" id="KW-1185">Reference proteome</keyword>
<evidence type="ECO:0000259" key="1">
    <source>
        <dbReference type="PROSITE" id="PS50181"/>
    </source>
</evidence>
<proteinExistence type="predicted"/>
<dbReference type="SUPFAM" id="SSF52047">
    <property type="entry name" value="RNI-like"/>
    <property type="match status" value="1"/>
</dbReference>
<reference evidence="3" key="1">
    <citation type="submission" date="2011-08" db="EMBL/GenBank/DDBJ databases">
        <authorList>
            <person name="Rombauts S."/>
        </authorList>
    </citation>
    <scope>NUCLEOTIDE SEQUENCE</scope>
    <source>
        <strain evidence="3">London</strain>
    </source>
</reference>
<dbReference type="HOGENOM" id="CLU_485154_0_0_1"/>
<dbReference type="EnsemblMetazoa" id="tetur12g02130.1">
    <property type="protein sequence ID" value="tetur12g02130.1"/>
    <property type="gene ID" value="tetur12g02130"/>
</dbReference>
<sequence length="375" mass="44286">MNIDKLPDDCLLHIFNFFSKFGTLLNCSQVCERWKYLVLQRLSNVKYLADYGPIESYPVRNTILYEYEDRYGLIKRIEWFPKLKIIESGSEPEFFSNPTVEGFLFSLSNSENFTNCNSSLKMLAVDGLYDFYANDIQGPMLDQLHINSCSISKFSKYAKYFPNLKRLHIEHHTLDDFEDTFYTGPSLEKLEILEVIGSSQWGSQYDYHGFSLADKCPVLKSAYHYIDREDEFWVNSGIKNHFLEDLSGHAYPNWSILRRVLCKYPNLKHLAIRRGYDCISHENVIEIIHMLPHITLIDIRDSKKVDENTTRYIAQYCRDHNRSISLYYQKRPKISKNWPHLSTKRTRIGRGLDFMKHCFLKTYCNDFPYLLDPDE</sequence>
<dbReference type="EMBL" id="CAEY01000114">
    <property type="status" value="NOT_ANNOTATED_CDS"/>
    <property type="molecule type" value="Genomic_DNA"/>
</dbReference>
<dbReference type="SUPFAM" id="SSF81383">
    <property type="entry name" value="F-box domain"/>
    <property type="match status" value="1"/>
</dbReference>
<protein>
    <recommendedName>
        <fullName evidence="1">F-box domain-containing protein</fullName>
    </recommendedName>
</protein>
<dbReference type="InterPro" id="IPR036047">
    <property type="entry name" value="F-box-like_dom_sf"/>
</dbReference>
<dbReference type="PANTHER" id="PTHR38926">
    <property type="entry name" value="F-BOX DOMAIN CONTAINING PROTEIN, EXPRESSED"/>
    <property type="match status" value="1"/>
</dbReference>
<dbReference type="Gene3D" id="3.80.10.10">
    <property type="entry name" value="Ribonuclease Inhibitor"/>
    <property type="match status" value="1"/>
</dbReference>
<dbReference type="Proteomes" id="UP000015104">
    <property type="component" value="Unassembled WGS sequence"/>
</dbReference>
<accession>T1KIP8</accession>
<feature type="domain" description="F-box" evidence="1">
    <location>
        <begin position="1"/>
        <end position="48"/>
    </location>
</feature>
<evidence type="ECO:0000313" key="2">
    <source>
        <dbReference type="EnsemblMetazoa" id="tetur12g02130.1"/>
    </source>
</evidence>
<dbReference type="eggNOG" id="KOG1610">
    <property type="taxonomic scope" value="Eukaryota"/>
</dbReference>
<organism evidence="2 3">
    <name type="scientific">Tetranychus urticae</name>
    <name type="common">Two-spotted spider mite</name>
    <dbReference type="NCBI Taxonomy" id="32264"/>
    <lineage>
        <taxon>Eukaryota</taxon>
        <taxon>Metazoa</taxon>
        <taxon>Ecdysozoa</taxon>
        <taxon>Arthropoda</taxon>
        <taxon>Chelicerata</taxon>
        <taxon>Arachnida</taxon>
        <taxon>Acari</taxon>
        <taxon>Acariformes</taxon>
        <taxon>Trombidiformes</taxon>
        <taxon>Prostigmata</taxon>
        <taxon>Eleutherengona</taxon>
        <taxon>Raphignathae</taxon>
        <taxon>Tetranychoidea</taxon>
        <taxon>Tetranychidae</taxon>
        <taxon>Tetranychus</taxon>
    </lineage>
</organism>